<evidence type="ECO:0000313" key="2">
    <source>
        <dbReference type="Proteomes" id="UP000729402"/>
    </source>
</evidence>
<sequence length="123" mass="13244">MRSVRGSQGRIFPTQGRRVAFGEAEWSLGSSGVVLDMCRWQSKCAQRTACEAIEAMLPVHCSTLISWFKGFKAKNFGTEISAISGSCTTAGRLSEKPKAAESRSGGAFTFTLHQKLLLLKAAG</sequence>
<gene>
    <name evidence="1" type="ORF">GUJ93_ZPchr0001g31909</name>
</gene>
<reference evidence="1" key="2">
    <citation type="submission" date="2021-02" db="EMBL/GenBank/DDBJ databases">
        <authorList>
            <person name="Kimball J.A."/>
            <person name="Haas M.W."/>
            <person name="Macchietto M."/>
            <person name="Kono T."/>
            <person name="Duquette J."/>
            <person name="Shao M."/>
        </authorList>
    </citation>
    <scope>NUCLEOTIDE SEQUENCE</scope>
    <source>
        <tissue evidence="1">Fresh leaf tissue</tissue>
    </source>
</reference>
<dbReference type="EMBL" id="JAAALK010000288">
    <property type="protein sequence ID" value="KAG8052535.1"/>
    <property type="molecule type" value="Genomic_DNA"/>
</dbReference>
<protein>
    <submittedName>
        <fullName evidence="1">Uncharacterized protein</fullName>
    </submittedName>
</protein>
<proteinExistence type="predicted"/>
<reference evidence="1" key="1">
    <citation type="journal article" date="2021" name="bioRxiv">
        <title>Whole Genome Assembly and Annotation of Northern Wild Rice, Zizania palustris L., Supports a Whole Genome Duplication in the Zizania Genus.</title>
        <authorList>
            <person name="Haas M."/>
            <person name="Kono T."/>
            <person name="Macchietto M."/>
            <person name="Millas R."/>
            <person name="McGilp L."/>
            <person name="Shao M."/>
            <person name="Duquette J."/>
            <person name="Hirsch C.N."/>
            <person name="Kimball J."/>
        </authorList>
    </citation>
    <scope>NUCLEOTIDE SEQUENCE</scope>
    <source>
        <tissue evidence="1">Fresh leaf tissue</tissue>
    </source>
</reference>
<comment type="caution">
    <text evidence="1">The sequence shown here is derived from an EMBL/GenBank/DDBJ whole genome shotgun (WGS) entry which is preliminary data.</text>
</comment>
<dbReference type="AlphaFoldDB" id="A0A8J5R6P9"/>
<accession>A0A8J5R6P9</accession>
<evidence type="ECO:0000313" key="1">
    <source>
        <dbReference type="EMBL" id="KAG8052535.1"/>
    </source>
</evidence>
<dbReference type="Proteomes" id="UP000729402">
    <property type="component" value="Unassembled WGS sequence"/>
</dbReference>
<organism evidence="1 2">
    <name type="scientific">Zizania palustris</name>
    <name type="common">Northern wild rice</name>
    <dbReference type="NCBI Taxonomy" id="103762"/>
    <lineage>
        <taxon>Eukaryota</taxon>
        <taxon>Viridiplantae</taxon>
        <taxon>Streptophyta</taxon>
        <taxon>Embryophyta</taxon>
        <taxon>Tracheophyta</taxon>
        <taxon>Spermatophyta</taxon>
        <taxon>Magnoliopsida</taxon>
        <taxon>Liliopsida</taxon>
        <taxon>Poales</taxon>
        <taxon>Poaceae</taxon>
        <taxon>BOP clade</taxon>
        <taxon>Oryzoideae</taxon>
        <taxon>Oryzeae</taxon>
        <taxon>Zizaniinae</taxon>
        <taxon>Zizania</taxon>
    </lineage>
</organism>
<name>A0A8J5R6P9_ZIZPA</name>
<keyword evidence="2" id="KW-1185">Reference proteome</keyword>